<evidence type="ECO:0000313" key="2">
    <source>
        <dbReference type="Proteomes" id="UP000252182"/>
    </source>
</evidence>
<accession>A0A345DCS7</accession>
<dbReference type="Pfam" id="PF11142">
    <property type="entry name" value="DUF2917"/>
    <property type="match status" value="1"/>
</dbReference>
<dbReference type="RefSeq" id="WP_157964394.1">
    <property type="nucleotide sequence ID" value="NZ_CP031124.1"/>
</dbReference>
<evidence type="ECO:0008006" key="3">
    <source>
        <dbReference type="Google" id="ProtNLM"/>
    </source>
</evidence>
<sequence>MMKNKFTSIQLNIRSDQLTVLNVSDNTRLMVDCGQVWLTHTHSNQDYVLQAGAHLTVSAGKVLIDSMQTGNAWVTVSESTQTPALVSWLHTWQRKVQHTPAVCVCVVV</sequence>
<dbReference type="KEGG" id="hyf:DTO96_101906"/>
<dbReference type="Proteomes" id="UP000252182">
    <property type="component" value="Chromosome"/>
</dbReference>
<dbReference type="EMBL" id="CP031124">
    <property type="protein sequence ID" value="AXF86165.1"/>
    <property type="molecule type" value="Genomic_DNA"/>
</dbReference>
<organism evidence="1 2">
    <name type="scientific">Ephemeroptericola cinctiostellae</name>
    <dbReference type="NCBI Taxonomy" id="2268024"/>
    <lineage>
        <taxon>Bacteria</taxon>
        <taxon>Pseudomonadati</taxon>
        <taxon>Pseudomonadota</taxon>
        <taxon>Betaproteobacteria</taxon>
        <taxon>Burkholderiales</taxon>
        <taxon>Burkholderiaceae</taxon>
        <taxon>Ephemeroptericola</taxon>
    </lineage>
</organism>
<reference evidence="2" key="1">
    <citation type="submission" date="2018-07" db="EMBL/GenBank/DDBJ databases">
        <authorList>
            <person name="Kim H."/>
        </authorList>
    </citation>
    <scope>NUCLEOTIDE SEQUENCE [LARGE SCALE GENOMIC DNA]</scope>
    <source>
        <strain evidence="2">F02</strain>
    </source>
</reference>
<keyword evidence="2" id="KW-1185">Reference proteome</keyword>
<name>A0A345DCS7_9BURK</name>
<proteinExistence type="predicted"/>
<protein>
    <recommendedName>
        <fullName evidence="3">DUF2917 domain-containing protein</fullName>
    </recommendedName>
</protein>
<dbReference type="AlphaFoldDB" id="A0A345DCS7"/>
<dbReference type="InterPro" id="IPR021317">
    <property type="entry name" value="DUF2917"/>
</dbReference>
<evidence type="ECO:0000313" key="1">
    <source>
        <dbReference type="EMBL" id="AXF86165.1"/>
    </source>
</evidence>
<gene>
    <name evidence="1" type="ORF">DTO96_101906</name>
</gene>